<organism evidence="7 8">
    <name type="scientific">Dichotomicrobium thermohalophilum</name>
    <dbReference type="NCBI Taxonomy" id="933063"/>
    <lineage>
        <taxon>Bacteria</taxon>
        <taxon>Pseudomonadati</taxon>
        <taxon>Pseudomonadota</taxon>
        <taxon>Alphaproteobacteria</taxon>
        <taxon>Hyphomicrobiales</taxon>
        <taxon>Hyphomicrobiaceae</taxon>
        <taxon>Dichotomicrobium</taxon>
    </lineage>
</organism>
<dbReference type="InterPro" id="IPR003593">
    <property type="entry name" value="AAA+_ATPase"/>
</dbReference>
<dbReference type="GO" id="GO:0015807">
    <property type="term" value="P:L-amino acid transport"/>
    <property type="evidence" value="ECO:0007669"/>
    <property type="project" value="TreeGrafter"/>
</dbReference>
<evidence type="ECO:0000256" key="5">
    <source>
        <dbReference type="ARBA" id="ARBA00022970"/>
    </source>
</evidence>
<sequence length="232" mass="25757">MLEVKDIHTYYGESHALHGVSLAVGEGETVCLLGRNGAGKTTTLSSIVGIQPAHSGKITFLGQEITRKYAYAITRMGLCLVPEDRRIFPDLTVEENLEVSAYHGDREITWTTERVFDEFPMLAELRHQPGGTLSGGQQQMLAIARALVGQPLLLLLDEPSEGLAPVIVQQIGRLIDQLSETTTILFTDQNLRFALKHAQRCYILEKGQVVYQGTTQELRDDPELQHKYLSVA</sequence>
<evidence type="ECO:0000259" key="6">
    <source>
        <dbReference type="PROSITE" id="PS50893"/>
    </source>
</evidence>
<proteinExistence type="inferred from homology"/>
<dbReference type="OrthoDB" id="8445866at2"/>
<evidence type="ECO:0000313" key="7">
    <source>
        <dbReference type="EMBL" id="RIA45416.1"/>
    </source>
</evidence>
<accession>A0A397P787</accession>
<dbReference type="InterPro" id="IPR017871">
    <property type="entry name" value="ABC_transporter-like_CS"/>
</dbReference>
<keyword evidence="5" id="KW-0029">Amino-acid transport</keyword>
<evidence type="ECO:0000256" key="1">
    <source>
        <dbReference type="ARBA" id="ARBA00005417"/>
    </source>
</evidence>
<evidence type="ECO:0000256" key="4">
    <source>
        <dbReference type="ARBA" id="ARBA00022840"/>
    </source>
</evidence>
<protein>
    <submittedName>
        <fullName evidence="7">Amino acid/amide ABC transporter ATP-binding protein 2 (HAAT family)</fullName>
    </submittedName>
</protein>
<dbReference type="SMART" id="SM00382">
    <property type="entry name" value="AAA"/>
    <property type="match status" value="1"/>
</dbReference>
<keyword evidence="4 7" id="KW-0067">ATP-binding</keyword>
<dbReference type="PANTHER" id="PTHR43820:SF2">
    <property type="entry name" value="ABC TRANSPORTER ATP-BINDING PROTEIN"/>
    <property type="match status" value="1"/>
</dbReference>
<evidence type="ECO:0000256" key="2">
    <source>
        <dbReference type="ARBA" id="ARBA00022448"/>
    </source>
</evidence>
<dbReference type="RefSeq" id="WP_119062503.1">
    <property type="nucleotide sequence ID" value="NZ_QXDF01000005.1"/>
</dbReference>
<dbReference type="PROSITE" id="PS00211">
    <property type="entry name" value="ABC_TRANSPORTER_1"/>
    <property type="match status" value="1"/>
</dbReference>
<dbReference type="GO" id="GO:0015658">
    <property type="term" value="F:branched-chain amino acid transmembrane transporter activity"/>
    <property type="evidence" value="ECO:0007669"/>
    <property type="project" value="TreeGrafter"/>
</dbReference>
<name>A0A397P787_9HYPH</name>
<dbReference type="AlphaFoldDB" id="A0A397P787"/>
<dbReference type="CDD" id="cd03224">
    <property type="entry name" value="ABC_TM1139_LivF_branched"/>
    <property type="match status" value="1"/>
</dbReference>
<dbReference type="Pfam" id="PF00005">
    <property type="entry name" value="ABC_tran"/>
    <property type="match status" value="1"/>
</dbReference>
<dbReference type="PANTHER" id="PTHR43820">
    <property type="entry name" value="HIGH-AFFINITY BRANCHED-CHAIN AMINO ACID TRANSPORT ATP-BINDING PROTEIN LIVF"/>
    <property type="match status" value="1"/>
</dbReference>
<dbReference type="Gene3D" id="3.40.50.300">
    <property type="entry name" value="P-loop containing nucleotide triphosphate hydrolases"/>
    <property type="match status" value="1"/>
</dbReference>
<dbReference type="GO" id="GO:0016887">
    <property type="term" value="F:ATP hydrolysis activity"/>
    <property type="evidence" value="ECO:0007669"/>
    <property type="project" value="InterPro"/>
</dbReference>
<dbReference type="InterPro" id="IPR052156">
    <property type="entry name" value="BCAA_Transport_ATP-bd_LivF"/>
</dbReference>
<keyword evidence="3" id="KW-0547">Nucleotide-binding</keyword>
<dbReference type="InterPro" id="IPR003439">
    <property type="entry name" value="ABC_transporter-like_ATP-bd"/>
</dbReference>
<dbReference type="GO" id="GO:0005524">
    <property type="term" value="F:ATP binding"/>
    <property type="evidence" value="ECO:0007669"/>
    <property type="project" value="UniProtKB-KW"/>
</dbReference>
<comment type="caution">
    <text evidence="7">The sequence shown here is derived from an EMBL/GenBank/DDBJ whole genome shotgun (WGS) entry which is preliminary data.</text>
</comment>
<gene>
    <name evidence="7" type="ORF">BXY53_2702</name>
</gene>
<feature type="domain" description="ABC transporter" evidence="6">
    <location>
        <begin position="2"/>
        <end position="231"/>
    </location>
</feature>
<dbReference type="EMBL" id="QXDF01000005">
    <property type="protein sequence ID" value="RIA45416.1"/>
    <property type="molecule type" value="Genomic_DNA"/>
</dbReference>
<dbReference type="SUPFAM" id="SSF52540">
    <property type="entry name" value="P-loop containing nucleoside triphosphate hydrolases"/>
    <property type="match status" value="1"/>
</dbReference>
<evidence type="ECO:0000256" key="3">
    <source>
        <dbReference type="ARBA" id="ARBA00022741"/>
    </source>
</evidence>
<evidence type="ECO:0000313" key="8">
    <source>
        <dbReference type="Proteomes" id="UP000266273"/>
    </source>
</evidence>
<reference evidence="7 8" key="1">
    <citation type="submission" date="2018-08" db="EMBL/GenBank/DDBJ databases">
        <title>Genomic Encyclopedia of Archaeal and Bacterial Type Strains, Phase II (KMG-II): from individual species to whole genera.</title>
        <authorList>
            <person name="Goeker M."/>
        </authorList>
    </citation>
    <scope>NUCLEOTIDE SEQUENCE [LARGE SCALE GENOMIC DNA]</scope>
    <source>
        <strain evidence="7 8">DSM 5002</strain>
    </source>
</reference>
<keyword evidence="2" id="KW-0813">Transport</keyword>
<keyword evidence="8" id="KW-1185">Reference proteome</keyword>
<dbReference type="Proteomes" id="UP000266273">
    <property type="component" value="Unassembled WGS sequence"/>
</dbReference>
<dbReference type="PROSITE" id="PS50893">
    <property type="entry name" value="ABC_TRANSPORTER_2"/>
    <property type="match status" value="1"/>
</dbReference>
<comment type="similarity">
    <text evidence="1">Belongs to the ABC transporter superfamily.</text>
</comment>
<dbReference type="InterPro" id="IPR027417">
    <property type="entry name" value="P-loop_NTPase"/>
</dbReference>